<gene>
    <name evidence="1" type="ORF">C8034_v007494</name>
</gene>
<dbReference type="Proteomes" id="UP000295604">
    <property type="component" value="Unassembled WGS sequence"/>
</dbReference>
<organism evidence="1 2">
    <name type="scientific">Colletotrichum sidae</name>
    <dbReference type="NCBI Taxonomy" id="1347389"/>
    <lineage>
        <taxon>Eukaryota</taxon>
        <taxon>Fungi</taxon>
        <taxon>Dikarya</taxon>
        <taxon>Ascomycota</taxon>
        <taxon>Pezizomycotina</taxon>
        <taxon>Sordariomycetes</taxon>
        <taxon>Hypocreomycetidae</taxon>
        <taxon>Glomerellales</taxon>
        <taxon>Glomerellaceae</taxon>
        <taxon>Colletotrichum</taxon>
        <taxon>Colletotrichum orbiculare species complex</taxon>
    </lineage>
</organism>
<reference evidence="1 2" key="1">
    <citation type="submission" date="2018-11" db="EMBL/GenBank/DDBJ databases">
        <title>Genome sequence and assembly of Colletotrichum sidae.</title>
        <authorList>
            <person name="Gan P."/>
            <person name="Shirasu K."/>
        </authorList>
    </citation>
    <scope>NUCLEOTIDE SEQUENCE [LARGE SCALE GENOMIC DNA]</scope>
    <source>
        <strain evidence="1 2">CBS 518.97</strain>
    </source>
</reference>
<sequence length="129" mass="13748">MMVVFAPNGDGCQVSHGLRKAPYPDAGNSMCLSNHRCESAVHGMSSPAVISSTSLSPMALTPVAAPTRRLPNGAGILQRRRFTSARHLIGQTSSESCVKLGRWAAGASALRLRDAAFPAWNQRQTASWD</sequence>
<protein>
    <submittedName>
        <fullName evidence="1">Uncharacterized protein</fullName>
    </submittedName>
</protein>
<name>A0A4R8TQU0_9PEZI</name>
<dbReference type="EMBL" id="QAPF01000024">
    <property type="protein sequence ID" value="TEA21003.1"/>
    <property type="molecule type" value="Genomic_DNA"/>
</dbReference>
<accession>A0A4R8TQU0</accession>
<evidence type="ECO:0000313" key="2">
    <source>
        <dbReference type="Proteomes" id="UP000295604"/>
    </source>
</evidence>
<evidence type="ECO:0000313" key="1">
    <source>
        <dbReference type="EMBL" id="TEA21003.1"/>
    </source>
</evidence>
<dbReference type="AlphaFoldDB" id="A0A4R8TQU0"/>
<keyword evidence="2" id="KW-1185">Reference proteome</keyword>
<comment type="caution">
    <text evidence="1">The sequence shown here is derived from an EMBL/GenBank/DDBJ whole genome shotgun (WGS) entry which is preliminary data.</text>
</comment>
<proteinExistence type="predicted"/>